<keyword evidence="2" id="KW-1185">Reference proteome</keyword>
<reference evidence="1" key="1">
    <citation type="journal article" date="2023" name="Plant J.">
        <title>Genome sequences and population genomics provide insights into the demographic history, inbreeding, and mutation load of two 'living fossil' tree species of Dipteronia.</title>
        <authorList>
            <person name="Feng Y."/>
            <person name="Comes H.P."/>
            <person name="Chen J."/>
            <person name="Zhu S."/>
            <person name="Lu R."/>
            <person name="Zhang X."/>
            <person name="Li P."/>
            <person name="Qiu J."/>
            <person name="Olsen K.M."/>
            <person name="Qiu Y."/>
        </authorList>
    </citation>
    <scope>NUCLEOTIDE SEQUENCE</scope>
    <source>
        <strain evidence="1">KIB01</strain>
    </source>
</reference>
<organism evidence="1 2">
    <name type="scientific">Dipteronia dyeriana</name>
    <dbReference type="NCBI Taxonomy" id="168575"/>
    <lineage>
        <taxon>Eukaryota</taxon>
        <taxon>Viridiplantae</taxon>
        <taxon>Streptophyta</taxon>
        <taxon>Embryophyta</taxon>
        <taxon>Tracheophyta</taxon>
        <taxon>Spermatophyta</taxon>
        <taxon>Magnoliopsida</taxon>
        <taxon>eudicotyledons</taxon>
        <taxon>Gunneridae</taxon>
        <taxon>Pentapetalae</taxon>
        <taxon>rosids</taxon>
        <taxon>malvids</taxon>
        <taxon>Sapindales</taxon>
        <taxon>Sapindaceae</taxon>
        <taxon>Hippocastanoideae</taxon>
        <taxon>Acereae</taxon>
        <taxon>Dipteronia</taxon>
    </lineage>
</organism>
<name>A0AAD9TQH1_9ROSI</name>
<sequence length="173" mass="20072">MVLFCNYNHEFLFCSIFTDPFEMLTLPLMLEITFLHLYECFAAELSADCKDASQRSCYSCICCHGSESMKIMIVQAHQRSRNVGGFYNSFLSLDFGECNSLFRLLLPIDQCPRKAGLSRDRLMCLRRAFQPLVLVLIPRVRHPPCRGLLYDATLISYAKKYFLVFYNIIVCQF</sequence>
<dbReference type="Proteomes" id="UP001280121">
    <property type="component" value="Unassembled WGS sequence"/>
</dbReference>
<comment type="caution">
    <text evidence="1">The sequence shown here is derived from an EMBL/GenBank/DDBJ whole genome shotgun (WGS) entry which is preliminary data.</text>
</comment>
<proteinExistence type="predicted"/>
<protein>
    <submittedName>
        <fullName evidence="1">Uncharacterized protein</fullName>
    </submittedName>
</protein>
<evidence type="ECO:0000313" key="1">
    <source>
        <dbReference type="EMBL" id="KAK2640122.1"/>
    </source>
</evidence>
<accession>A0AAD9TQH1</accession>
<evidence type="ECO:0000313" key="2">
    <source>
        <dbReference type="Proteomes" id="UP001280121"/>
    </source>
</evidence>
<gene>
    <name evidence="1" type="ORF">Ddye_027917</name>
</gene>
<dbReference type="AlphaFoldDB" id="A0AAD9TQH1"/>
<dbReference type="EMBL" id="JANJYI010000008">
    <property type="protein sequence ID" value="KAK2640122.1"/>
    <property type="molecule type" value="Genomic_DNA"/>
</dbReference>